<dbReference type="GO" id="GO:0005739">
    <property type="term" value="C:mitochondrion"/>
    <property type="evidence" value="ECO:0007669"/>
    <property type="project" value="TreeGrafter"/>
</dbReference>
<keyword evidence="1" id="KW-1133">Transmembrane helix</keyword>
<dbReference type="InterPro" id="IPR038781">
    <property type="entry name" value="C365.16-ike"/>
</dbReference>
<keyword evidence="3" id="KW-1185">Reference proteome</keyword>
<feature type="transmembrane region" description="Helical" evidence="1">
    <location>
        <begin position="134"/>
        <end position="154"/>
    </location>
</feature>
<keyword evidence="1" id="KW-0472">Membrane</keyword>
<protein>
    <submittedName>
        <fullName evidence="2">Uncharacterized protein</fullName>
    </submittedName>
</protein>
<accession>A0AB34JJW6</accession>
<sequence length="250" mass="26322">MGAQLPVALAIDAAAAGLTALAVAPLIAAFDEAITRSASGDKLWVALGERLGSIVTRPVAFLRSTSFLWMWIVYAATYGTANSLKSIEAALHVKLGFVATLLVTLVNMSCGIAKDAAYAKMFGAKDAKDGGSRTPALAFVIWFVRDLVAFTFILTLPPLITARLGVAEELAKFATPVVAQYFTTPLHLLGFNMCNMPGATIGRQLAAIQPGFFSTVAARQLRIIPPYSIGGVLNGRLLSSAPLLLGLAKK</sequence>
<evidence type="ECO:0000256" key="1">
    <source>
        <dbReference type="SAM" id="Phobius"/>
    </source>
</evidence>
<evidence type="ECO:0000313" key="3">
    <source>
        <dbReference type="Proteomes" id="UP001515480"/>
    </source>
</evidence>
<gene>
    <name evidence="2" type="ORF">AB1Y20_020942</name>
</gene>
<dbReference type="EMBL" id="JBGBPQ010000007">
    <property type="protein sequence ID" value="KAL1521273.1"/>
    <property type="molecule type" value="Genomic_DNA"/>
</dbReference>
<dbReference type="AlphaFoldDB" id="A0AB34JJW6"/>
<dbReference type="PANTHER" id="PTHR37845:SF1">
    <property type="entry name" value="SEQUENCE ORPHAN"/>
    <property type="match status" value="1"/>
</dbReference>
<proteinExistence type="predicted"/>
<dbReference type="Proteomes" id="UP001515480">
    <property type="component" value="Unassembled WGS sequence"/>
</dbReference>
<name>A0AB34JJW6_PRYPA</name>
<organism evidence="2 3">
    <name type="scientific">Prymnesium parvum</name>
    <name type="common">Toxic golden alga</name>
    <dbReference type="NCBI Taxonomy" id="97485"/>
    <lineage>
        <taxon>Eukaryota</taxon>
        <taxon>Haptista</taxon>
        <taxon>Haptophyta</taxon>
        <taxon>Prymnesiophyceae</taxon>
        <taxon>Prymnesiales</taxon>
        <taxon>Prymnesiaceae</taxon>
        <taxon>Prymnesium</taxon>
    </lineage>
</organism>
<reference evidence="2 3" key="1">
    <citation type="journal article" date="2024" name="Science">
        <title>Giant polyketide synthase enzymes in the biosynthesis of giant marine polyether toxins.</title>
        <authorList>
            <person name="Fallon T.R."/>
            <person name="Shende V.V."/>
            <person name="Wierzbicki I.H."/>
            <person name="Pendleton A.L."/>
            <person name="Watervoot N.F."/>
            <person name="Auber R.P."/>
            <person name="Gonzalez D.J."/>
            <person name="Wisecaver J.H."/>
            <person name="Moore B.S."/>
        </authorList>
    </citation>
    <scope>NUCLEOTIDE SEQUENCE [LARGE SCALE GENOMIC DNA]</scope>
    <source>
        <strain evidence="2 3">12B1</strain>
    </source>
</reference>
<dbReference type="PANTHER" id="PTHR37845">
    <property type="entry name" value="SEQUENCE ORPHAN"/>
    <property type="match status" value="1"/>
</dbReference>
<keyword evidence="1" id="KW-0812">Transmembrane</keyword>
<feature type="transmembrane region" description="Helical" evidence="1">
    <location>
        <begin position="93"/>
        <end position="113"/>
    </location>
</feature>
<feature type="transmembrane region" description="Helical" evidence="1">
    <location>
        <begin position="60"/>
        <end position="81"/>
    </location>
</feature>
<feature type="transmembrane region" description="Helical" evidence="1">
    <location>
        <begin position="6"/>
        <end position="30"/>
    </location>
</feature>
<evidence type="ECO:0000313" key="2">
    <source>
        <dbReference type="EMBL" id="KAL1521273.1"/>
    </source>
</evidence>
<comment type="caution">
    <text evidence="2">The sequence shown here is derived from an EMBL/GenBank/DDBJ whole genome shotgun (WGS) entry which is preliminary data.</text>
</comment>